<dbReference type="RefSeq" id="WP_115277241.1">
    <property type="nucleotide sequence ID" value="NZ_AP022600.1"/>
</dbReference>
<dbReference type="Pfam" id="PF00501">
    <property type="entry name" value="AMP-binding"/>
    <property type="match status" value="1"/>
</dbReference>
<dbReference type="GO" id="GO:0016874">
    <property type="term" value="F:ligase activity"/>
    <property type="evidence" value="ECO:0007669"/>
    <property type="project" value="UniProtKB-KW"/>
</dbReference>
<dbReference type="GO" id="GO:0070566">
    <property type="term" value="F:adenylyltransferase activity"/>
    <property type="evidence" value="ECO:0007669"/>
    <property type="project" value="TreeGrafter"/>
</dbReference>
<protein>
    <submittedName>
        <fullName evidence="8">Acyl-CoA synthetase</fullName>
        <ecNumber evidence="8">2.3.1.86</ecNumber>
        <ecNumber evidence="8">6.2.1.-</ecNumber>
    </submittedName>
</protein>
<dbReference type="InterPro" id="IPR040097">
    <property type="entry name" value="FAAL/FAAC"/>
</dbReference>
<dbReference type="InterPro" id="IPR045851">
    <property type="entry name" value="AMP-bd_C_sf"/>
</dbReference>
<dbReference type="FunFam" id="3.30.300.30:FF:000016">
    <property type="entry name" value="Fatty-acid-CoA ligase FadD26"/>
    <property type="match status" value="1"/>
</dbReference>
<organism evidence="8 9">
    <name type="scientific">Mycolicibacterium tokaiense</name>
    <dbReference type="NCBI Taxonomy" id="39695"/>
    <lineage>
        <taxon>Bacteria</taxon>
        <taxon>Bacillati</taxon>
        <taxon>Actinomycetota</taxon>
        <taxon>Actinomycetes</taxon>
        <taxon>Mycobacteriales</taxon>
        <taxon>Mycobacteriaceae</taxon>
        <taxon>Mycolicibacterium</taxon>
    </lineage>
</organism>
<dbReference type="GO" id="GO:0006633">
    <property type="term" value="P:fatty acid biosynthetic process"/>
    <property type="evidence" value="ECO:0007669"/>
    <property type="project" value="TreeGrafter"/>
</dbReference>
<dbReference type="InterPro" id="IPR000873">
    <property type="entry name" value="AMP-dep_synth/lig_dom"/>
</dbReference>
<dbReference type="EC" id="6.2.1.-" evidence="8"/>
<dbReference type="PANTHER" id="PTHR22754:SF32">
    <property type="entry name" value="DISCO-INTERACTING PROTEIN 2"/>
    <property type="match status" value="1"/>
</dbReference>
<dbReference type="Gene3D" id="3.30.300.30">
    <property type="match status" value="1"/>
</dbReference>
<keyword evidence="3" id="KW-0276">Fatty acid metabolism</keyword>
<sequence>MTASSIPAILRERASLQPTDTAFVFMDYDQDWDGVERTLTWAELYRRTLNMAEELSTHAAAGDRAVIVAPQGLDYLVAFLGALQAGVIAVPLSMPFAGQHDERVSAVLADSAPTAILTTAALTEVLSEYLTPDSSGRTPTVLAVDQLDLESRRKSTLRNLVRPDVAYLQYTSGSTRTPAGVMVTHDNLAVNFEQQVNAYFSDHGGVAPMGTTVVSWLPFYHDMGLLLGVVAPIMGGWKTVFTTPLGFLARPARWMQLLATHPGALTAGPNFAFELAAGRTSDADLEGMDLGAVLTIISGSERVHDATLKRFAARFARFNLKPETLRPSYGLAEAVLYVATDGPNKPPTVVSFEPESLSAGQPRVSTDDGGTPLVGYGRPTSPTVRIVDPDTATECPEGTVGEIWVRGDNVCVGYWHKPELSESVFGAVINQPSEGTDAGPWLRTGDLGFLADGELFIVGRIKDLLIVRGVNHYPDDIEATITEISNGRSAAISVDKDRAEQLVVIVEVKTNQNGDENLREKLTSLKGRLTAAISQAHALSPADIVLVGRGALPITTSGKIRRASCAQLYEADKFERLDVANGVPAGA</sequence>
<dbReference type="GO" id="GO:0004321">
    <property type="term" value="F:fatty-acyl-CoA synthase activity"/>
    <property type="evidence" value="ECO:0007669"/>
    <property type="project" value="UniProtKB-EC"/>
</dbReference>
<dbReference type="PANTHER" id="PTHR22754">
    <property type="entry name" value="DISCO-INTERACTING PROTEIN 2 DIP2 -RELATED"/>
    <property type="match status" value="1"/>
</dbReference>
<dbReference type="SUPFAM" id="SSF56801">
    <property type="entry name" value="Acetyl-CoA synthetase-like"/>
    <property type="match status" value="1"/>
</dbReference>
<keyword evidence="4" id="KW-0443">Lipid metabolism</keyword>
<accession>A0A378TB63</accession>
<evidence type="ECO:0000313" key="9">
    <source>
        <dbReference type="Proteomes" id="UP000254978"/>
    </source>
</evidence>
<name>A0A378TB63_9MYCO</name>
<evidence type="ECO:0000259" key="7">
    <source>
        <dbReference type="Pfam" id="PF23024"/>
    </source>
</evidence>
<comment type="similarity">
    <text evidence="1">Belongs to the ATP-dependent AMP-binding enzyme family.</text>
</comment>
<gene>
    <name evidence="8" type="ORF">NCTC10821_00259</name>
</gene>
<feature type="domain" description="AMP-dependent synthetase/ligase" evidence="6">
    <location>
        <begin position="11"/>
        <end position="415"/>
    </location>
</feature>
<keyword evidence="9" id="KW-1185">Reference proteome</keyword>
<dbReference type="Pfam" id="PF23024">
    <property type="entry name" value="AMP-dom_DIP2-like"/>
    <property type="match status" value="1"/>
</dbReference>
<dbReference type="AlphaFoldDB" id="A0A378TB63"/>
<proteinExistence type="inferred from homology"/>
<feature type="domain" description="AMP-binding enzyme C-terminal" evidence="7">
    <location>
        <begin position="463"/>
        <end position="574"/>
    </location>
</feature>
<evidence type="ECO:0000256" key="4">
    <source>
        <dbReference type="ARBA" id="ARBA00023098"/>
    </source>
</evidence>
<evidence type="ECO:0000259" key="6">
    <source>
        <dbReference type="Pfam" id="PF00501"/>
    </source>
</evidence>
<dbReference type="Gene3D" id="3.40.50.12780">
    <property type="entry name" value="N-terminal domain of ligase-like"/>
    <property type="match status" value="1"/>
</dbReference>
<feature type="region of interest" description="Disordered" evidence="5">
    <location>
        <begin position="352"/>
        <end position="382"/>
    </location>
</feature>
<dbReference type="EMBL" id="UGQT01000001">
    <property type="protein sequence ID" value="STZ56766.1"/>
    <property type="molecule type" value="Genomic_DNA"/>
</dbReference>
<dbReference type="OrthoDB" id="3671040at2"/>
<keyword evidence="8" id="KW-0808">Transferase</keyword>
<dbReference type="GO" id="GO:0005886">
    <property type="term" value="C:plasma membrane"/>
    <property type="evidence" value="ECO:0007669"/>
    <property type="project" value="TreeGrafter"/>
</dbReference>
<dbReference type="FunFam" id="3.40.50.12780:FF:000013">
    <property type="entry name" value="Long-chain-fatty-acid--AMP ligase FadD32"/>
    <property type="match status" value="1"/>
</dbReference>
<reference evidence="8 9" key="1">
    <citation type="submission" date="2018-06" db="EMBL/GenBank/DDBJ databases">
        <authorList>
            <consortium name="Pathogen Informatics"/>
            <person name="Doyle S."/>
        </authorList>
    </citation>
    <scope>NUCLEOTIDE SEQUENCE [LARGE SCALE GENOMIC DNA]</scope>
    <source>
        <strain evidence="8 9">NCTC10821</strain>
    </source>
</reference>
<dbReference type="CDD" id="cd05931">
    <property type="entry name" value="FAAL"/>
    <property type="match status" value="1"/>
</dbReference>
<dbReference type="Proteomes" id="UP000254978">
    <property type="component" value="Unassembled WGS sequence"/>
</dbReference>
<keyword evidence="2 8" id="KW-0436">Ligase</keyword>
<evidence type="ECO:0000313" key="8">
    <source>
        <dbReference type="EMBL" id="STZ56766.1"/>
    </source>
</evidence>
<keyword evidence="8" id="KW-0012">Acyltransferase</keyword>
<dbReference type="InterPro" id="IPR042099">
    <property type="entry name" value="ANL_N_sf"/>
</dbReference>
<dbReference type="EC" id="2.3.1.86" evidence="8"/>
<dbReference type="GO" id="GO:0071766">
    <property type="term" value="P:Actinobacterium-type cell wall biogenesis"/>
    <property type="evidence" value="ECO:0007669"/>
    <property type="project" value="UniProtKB-ARBA"/>
</dbReference>
<evidence type="ECO:0000256" key="2">
    <source>
        <dbReference type="ARBA" id="ARBA00022598"/>
    </source>
</evidence>
<dbReference type="InterPro" id="IPR025110">
    <property type="entry name" value="AMP-bd_C"/>
</dbReference>
<evidence type="ECO:0000256" key="5">
    <source>
        <dbReference type="SAM" id="MobiDB-lite"/>
    </source>
</evidence>
<evidence type="ECO:0000256" key="1">
    <source>
        <dbReference type="ARBA" id="ARBA00006432"/>
    </source>
</evidence>
<evidence type="ECO:0000256" key="3">
    <source>
        <dbReference type="ARBA" id="ARBA00022832"/>
    </source>
</evidence>
<dbReference type="NCBIfam" id="NF004509">
    <property type="entry name" value="PRK05850.1"/>
    <property type="match status" value="1"/>
</dbReference>